<dbReference type="Proteomes" id="UP001141806">
    <property type="component" value="Unassembled WGS sequence"/>
</dbReference>
<organism evidence="2 3">
    <name type="scientific">Protea cynaroides</name>
    <dbReference type="NCBI Taxonomy" id="273540"/>
    <lineage>
        <taxon>Eukaryota</taxon>
        <taxon>Viridiplantae</taxon>
        <taxon>Streptophyta</taxon>
        <taxon>Embryophyta</taxon>
        <taxon>Tracheophyta</taxon>
        <taxon>Spermatophyta</taxon>
        <taxon>Magnoliopsida</taxon>
        <taxon>Proteales</taxon>
        <taxon>Proteaceae</taxon>
        <taxon>Protea</taxon>
    </lineage>
</organism>
<dbReference type="InterPro" id="IPR050796">
    <property type="entry name" value="SCF_F-box_component"/>
</dbReference>
<gene>
    <name evidence="2" type="ORF">NE237_026473</name>
</gene>
<dbReference type="NCBIfam" id="TIGR01640">
    <property type="entry name" value="F_box_assoc_1"/>
    <property type="match status" value="1"/>
</dbReference>
<feature type="domain" description="F-box associated beta-propeller type 1" evidence="1">
    <location>
        <begin position="100"/>
        <end position="278"/>
    </location>
</feature>
<dbReference type="AlphaFoldDB" id="A0A9Q0H3T4"/>
<reference evidence="2" key="1">
    <citation type="journal article" date="2023" name="Plant J.">
        <title>The genome of the king protea, Protea cynaroides.</title>
        <authorList>
            <person name="Chang J."/>
            <person name="Duong T.A."/>
            <person name="Schoeman C."/>
            <person name="Ma X."/>
            <person name="Roodt D."/>
            <person name="Barker N."/>
            <person name="Li Z."/>
            <person name="Van de Peer Y."/>
            <person name="Mizrachi E."/>
        </authorList>
    </citation>
    <scope>NUCLEOTIDE SEQUENCE</scope>
    <source>
        <tissue evidence="2">Young leaves</tissue>
    </source>
</reference>
<evidence type="ECO:0000259" key="1">
    <source>
        <dbReference type="Pfam" id="PF07734"/>
    </source>
</evidence>
<proteinExistence type="predicted"/>
<accession>A0A9Q0H3T4</accession>
<evidence type="ECO:0000313" key="2">
    <source>
        <dbReference type="EMBL" id="KAJ4959362.1"/>
    </source>
</evidence>
<keyword evidence="3" id="KW-1185">Reference proteome</keyword>
<protein>
    <recommendedName>
        <fullName evidence="1">F-box associated beta-propeller type 1 domain-containing protein</fullName>
    </recommendedName>
</protein>
<dbReference type="InterPro" id="IPR006527">
    <property type="entry name" value="F-box-assoc_dom_typ1"/>
</dbReference>
<dbReference type="EMBL" id="JAMYWD010000010">
    <property type="protein sequence ID" value="KAJ4959362.1"/>
    <property type="molecule type" value="Genomic_DNA"/>
</dbReference>
<dbReference type="PANTHER" id="PTHR31672">
    <property type="entry name" value="BNACNNG10540D PROTEIN"/>
    <property type="match status" value="1"/>
</dbReference>
<evidence type="ECO:0000313" key="3">
    <source>
        <dbReference type="Proteomes" id="UP001141806"/>
    </source>
</evidence>
<dbReference type="PANTHER" id="PTHR31672:SF13">
    <property type="entry name" value="F-BOX PROTEIN CPR30-LIKE"/>
    <property type="match status" value="1"/>
</dbReference>
<dbReference type="Pfam" id="PF07734">
    <property type="entry name" value="FBA_1"/>
    <property type="match status" value="1"/>
</dbReference>
<dbReference type="OrthoDB" id="1433187at2759"/>
<comment type="caution">
    <text evidence="2">The sequence shown here is derived from an EMBL/GenBank/DDBJ whole genome shotgun (WGS) entry which is preliminary data.</text>
</comment>
<name>A0A9Q0H3T4_9MAGN</name>
<dbReference type="InterPro" id="IPR017451">
    <property type="entry name" value="F-box-assoc_interact_dom"/>
</dbReference>
<sequence>MALDNIIFEVFSRLPVKAIFRFKAISKSCSSLPSEAFFMMQQSLQLQFMDDDGFFIQPESCSSNVELHALSEKNTIKGNKNGKKQSSDFGVPDNSLQFLKEKARILSSSNGLIVCLNREEEDMDLFLCNPATQNWFLLPNSPESNGFKNSSYMMGAHVVFNNQIKFPDDYRVIAVESVNEEWPSHTTCSIYSAKDQAWKEMGRFYTGNRDMRWDMPVYNDGVVYLISDSFPYLHRESPFYKPYIVAYDMEKGISRFLRLPREGKRGSDDPSCDMRIFRWGKLGESSPASSSLCVIRLRRSVFMGWVLQDYDDRAWTRVLKVHVRAMRLVDPNPIICGFTVMNGNLLVFATEERVYQCRLALGAPTDPNGSYGEHLVQVEEICRHGLGSSRKLKLNAYASTLRPCGSGETPYPSN</sequence>